<comment type="catalytic activity">
    <reaction evidence="5">
        <text>alpha-D-glucose 1-phosphate + UTP + H(+) = UDP-alpha-D-glucose + diphosphate</text>
        <dbReference type="Rhea" id="RHEA:19889"/>
        <dbReference type="ChEBI" id="CHEBI:15378"/>
        <dbReference type="ChEBI" id="CHEBI:33019"/>
        <dbReference type="ChEBI" id="CHEBI:46398"/>
        <dbReference type="ChEBI" id="CHEBI:58601"/>
        <dbReference type="ChEBI" id="CHEBI:58885"/>
        <dbReference type="EC" id="2.7.7.9"/>
    </reaction>
</comment>
<feature type="binding site" evidence="7">
    <location>
        <position position="223"/>
    </location>
    <ligand>
        <name>UTP</name>
        <dbReference type="ChEBI" id="CHEBI:46398"/>
    </ligand>
</feature>
<feature type="binding site" evidence="7">
    <location>
        <position position="254"/>
    </location>
    <ligand>
        <name>UTP</name>
        <dbReference type="ChEBI" id="CHEBI:46398"/>
    </ligand>
</feature>
<dbReference type="InterPro" id="IPR016267">
    <property type="entry name" value="UDPGP_trans"/>
</dbReference>
<dbReference type="CDD" id="cd00897">
    <property type="entry name" value="UGPase_euk"/>
    <property type="match status" value="1"/>
</dbReference>
<protein>
    <recommendedName>
        <fullName evidence="2 5">UTP--glucose-1-phosphate uridylyltransferase</fullName>
        <ecNumber evidence="2 5">2.7.7.9</ecNumber>
    </recommendedName>
</protein>
<feature type="binding site" evidence="7">
    <location>
        <position position="131"/>
    </location>
    <ligand>
        <name>UTP</name>
        <dbReference type="ChEBI" id="CHEBI:46398"/>
    </ligand>
</feature>
<dbReference type="InterPro" id="IPR029044">
    <property type="entry name" value="Nucleotide-diphossugar_trans"/>
</dbReference>
<dbReference type="PANTHER" id="PTHR43511">
    <property type="match status" value="1"/>
</dbReference>
<dbReference type="InParanoid" id="A0A2P6NIC7"/>
<organism evidence="8 9">
    <name type="scientific">Planoprotostelium fungivorum</name>
    <dbReference type="NCBI Taxonomy" id="1890364"/>
    <lineage>
        <taxon>Eukaryota</taxon>
        <taxon>Amoebozoa</taxon>
        <taxon>Evosea</taxon>
        <taxon>Variosea</taxon>
        <taxon>Cavosteliida</taxon>
        <taxon>Cavosteliaceae</taxon>
        <taxon>Planoprotostelium</taxon>
    </lineage>
</organism>
<accession>A0A2P6NIC7</accession>
<dbReference type="OrthoDB" id="932129at2759"/>
<feature type="binding site" evidence="6">
    <location>
        <position position="224"/>
    </location>
    <ligand>
        <name>substrate</name>
    </ligand>
</feature>
<evidence type="ECO:0000313" key="9">
    <source>
        <dbReference type="Proteomes" id="UP000241769"/>
    </source>
</evidence>
<dbReference type="Pfam" id="PF01704">
    <property type="entry name" value="UDPGP"/>
    <property type="match status" value="1"/>
</dbReference>
<dbReference type="AlphaFoldDB" id="A0A2P6NIC7"/>
<dbReference type="InterPro" id="IPR002618">
    <property type="entry name" value="UDPGP_fam"/>
</dbReference>
<dbReference type="EMBL" id="MDYQ01000078">
    <property type="protein sequence ID" value="PRP83691.1"/>
    <property type="molecule type" value="Genomic_DNA"/>
</dbReference>
<sequence length="505" mass="56975">MEALKDPAKARVQYADKTDRLAHFSEKTIDTQELALSKALQALSAKFTDQKERNLFDAEMEGYLELFRRFKSNKGKQIDWEKIKPPRDNLVVPHKNLAKVSDESIPEMAKKLCVLKLNGGLGTSMGCTGPKSVIEVHSELSFLDLTVGQIEDLNNRYKVDVPLILMNSFNTHSETLKIINKYKNIKARILNFNQSRFPRILKDSLLPFPEDPVGHLEHWYPPGHGDVYRALQNSGLLDQLIAEGREYVFVSNIDNLGATVDWEILKFMSDENIEYIMEVTDKTRSDVKGGTIIEYEGKAKLFEIAQCPPSKVDEFKSIKKFKIFNTNNMWINLKAIARLNAENRMRDVDVIVNPKKALGKDVIQLETAAGAAIQFFDNAKGVNVARSRFLPVKAVGDLFVVQSNLYDLTNGYLIMNPKRPYPTVPLVNLGEEFKKVSDYSRRIKSIPDILELDQLTVSGDVYIGSKVTLRGTVIIVANHGNRIDIPDGAILENKVVSGNLRILDH</sequence>
<keyword evidence="4 5" id="KW-0548">Nucleotidyltransferase</keyword>
<evidence type="ECO:0000256" key="4">
    <source>
        <dbReference type="ARBA" id="ARBA00022695"/>
    </source>
</evidence>
<dbReference type="FunFam" id="2.160.10.10:FF:000001">
    <property type="entry name" value="UTP--glucose-1-phosphate uridylyltransferase"/>
    <property type="match status" value="1"/>
</dbReference>
<dbReference type="GO" id="GO:0006011">
    <property type="term" value="P:UDP-alpha-D-glucose metabolic process"/>
    <property type="evidence" value="ECO:0007669"/>
    <property type="project" value="UniProtKB-UniRule"/>
</dbReference>
<evidence type="ECO:0000256" key="7">
    <source>
        <dbReference type="PIRSR" id="PIRSR000806-2"/>
    </source>
</evidence>
<dbReference type="EC" id="2.7.7.9" evidence="2 5"/>
<dbReference type="PIRSF" id="PIRSF000806">
    <property type="entry name" value="UDPGP"/>
    <property type="match status" value="1"/>
</dbReference>
<dbReference type="GO" id="GO:0003983">
    <property type="term" value="F:UTP:glucose-1-phosphate uridylyltransferase activity"/>
    <property type="evidence" value="ECO:0007669"/>
    <property type="project" value="UniProtKB-EC"/>
</dbReference>
<dbReference type="SUPFAM" id="SSF53448">
    <property type="entry name" value="Nucleotide-diphospho-sugar transferases"/>
    <property type="match status" value="1"/>
</dbReference>
<evidence type="ECO:0000256" key="2">
    <source>
        <dbReference type="ARBA" id="ARBA00012415"/>
    </source>
</evidence>
<gene>
    <name evidence="8" type="ORF">PROFUN_03846</name>
</gene>
<dbReference type="STRING" id="1890364.A0A2P6NIC7"/>
<reference evidence="8 9" key="1">
    <citation type="journal article" date="2018" name="Genome Biol. Evol.">
        <title>Multiple Roots of Fruiting Body Formation in Amoebozoa.</title>
        <authorList>
            <person name="Hillmann F."/>
            <person name="Forbes G."/>
            <person name="Novohradska S."/>
            <person name="Ferling I."/>
            <person name="Riege K."/>
            <person name="Groth M."/>
            <person name="Westermann M."/>
            <person name="Marz M."/>
            <person name="Spaller T."/>
            <person name="Winckler T."/>
            <person name="Schaap P."/>
            <person name="Glockner G."/>
        </authorList>
    </citation>
    <scope>NUCLEOTIDE SEQUENCE [LARGE SCALE GENOMIC DNA]</scope>
    <source>
        <strain evidence="8 9">Jena</strain>
    </source>
</reference>
<name>A0A2P6NIC7_9EUKA</name>
<dbReference type="Gene3D" id="3.90.550.10">
    <property type="entry name" value="Spore Coat Polysaccharide Biosynthesis Protein SpsA, Chain A"/>
    <property type="match status" value="1"/>
</dbReference>
<dbReference type="Proteomes" id="UP000241769">
    <property type="component" value="Unassembled WGS sequence"/>
</dbReference>
<comment type="caution">
    <text evidence="8">The sequence shown here is derived from an EMBL/GenBank/DDBJ whole genome shotgun (WGS) entry which is preliminary data.</text>
</comment>
<evidence type="ECO:0000256" key="3">
    <source>
        <dbReference type="ARBA" id="ARBA00022679"/>
    </source>
</evidence>
<keyword evidence="9" id="KW-1185">Reference proteome</keyword>
<proteinExistence type="inferred from homology"/>
<evidence type="ECO:0000313" key="8">
    <source>
        <dbReference type="EMBL" id="PRP83691.1"/>
    </source>
</evidence>
<feature type="binding site" evidence="7">
    <location>
        <position position="194"/>
    </location>
    <ligand>
        <name>UTP</name>
        <dbReference type="ChEBI" id="CHEBI:46398"/>
    </ligand>
</feature>
<dbReference type="Gene3D" id="2.160.10.10">
    <property type="entry name" value="Hexapeptide repeat proteins"/>
    <property type="match status" value="1"/>
</dbReference>
<evidence type="ECO:0000256" key="6">
    <source>
        <dbReference type="PIRSR" id="PIRSR000806-1"/>
    </source>
</evidence>
<evidence type="ECO:0000256" key="1">
    <source>
        <dbReference type="ARBA" id="ARBA00010401"/>
    </source>
</evidence>
<dbReference type="FunCoup" id="A0A2P6NIC7">
    <property type="interactions" value="501"/>
</dbReference>
<dbReference type="FunFam" id="3.90.550.10:FF:000002">
    <property type="entry name" value="UTP--glucose-1-phosphate uridylyltransferase"/>
    <property type="match status" value="1"/>
</dbReference>
<keyword evidence="3 5" id="KW-0808">Transferase</keyword>
<evidence type="ECO:0000256" key="5">
    <source>
        <dbReference type="PIRNR" id="PIRNR000806"/>
    </source>
</evidence>
<comment type="similarity">
    <text evidence="1 5">Belongs to the UDPGP type 1 family.</text>
</comment>
<feature type="binding site" evidence="7">
    <location>
        <position position="393"/>
    </location>
    <ligand>
        <name>UTP</name>
        <dbReference type="ChEBI" id="CHEBI:46398"/>
    </ligand>
</feature>